<comment type="catalytic activity">
    <reaction evidence="1">
        <text>Hydrolysis of (1-&gt;3)-beta-D-glucosidic linkages in (1-&gt;3)-beta-D-glucans.</text>
        <dbReference type="EC" id="3.2.1.39"/>
    </reaction>
</comment>
<evidence type="ECO:0000256" key="14">
    <source>
        <dbReference type="ARBA" id="ARBA00033335"/>
    </source>
</evidence>
<evidence type="ECO:0000256" key="5">
    <source>
        <dbReference type="ARBA" id="ARBA00022475"/>
    </source>
</evidence>
<evidence type="ECO:0000256" key="13">
    <source>
        <dbReference type="ARBA" id="ARBA00023295"/>
    </source>
</evidence>
<dbReference type="SMART" id="SM00768">
    <property type="entry name" value="X8"/>
    <property type="match status" value="1"/>
</dbReference>
<dbReference type="InterPro" id="IPR000490">
    <property type="entry name" value="Glyco_hydro_17"/>
</dbReference>
<dbReference type="OrthoDB" id="941679at2759"/>
<dbReference type="GO" id="GO:0042973">
    <property type="term" value="F:glucan endo-1,3-beta-D-glucosidase activity"/>
    <property type="evidence" value="ECO:0007669"/>
    <property type="project" value="UniProtKB-EC"/>
</dbReference>
<comment type="subcellular location">
    <subcellularLocation>
        <location evidence="2">Cell membrane</location>
        <topology evidence="2">Lipid-anchor</topology>
        <topology evidence="2">GPI-anchor</topology>
    </subcellularLocation>
</comment>
<evidence type="ECO:0000256" key="3">
    <source>
        <dbReference type="ARBA" id="ARBA00008773"/>
    </source>
</evidence>
<dbReference type="AlphaFoldDB" id="A0A978V2K1"/>
<comment type="similarity">
    <text evidence="3 16">Belongs to the glycosyl hydrolase 17 family.</text>
</comment>
<dbReference type="Pfam" id="PF07983">
    <property type="entry name" value="X8"/>
    <property type="match status" value="1"/>
</dbReference>
<dbReference type="GO" id="GO:0005886">
    <property type="term" value="C:plasma membrane"/>
    <property type="evidence" value="ECO:0007669"/>
    <property type="project" value="UniProtKB-SubCell"/>
</dbReference>
<dbReference type="SUPFAM" id="SSF51445">
    <property type="entry name" value="(Trans)glycosidases"/>
    <property type="match status" value="1"/>
</dbReference>
<evidence type="ECO:0000256" key="17">
    <source>
        <dbReference type="RuleBase" id="RU004336"/>
    </source>
</evidence>
<keyword evidence="5" id="KW-1003">Cell membrane</keyword>
<dbReference type="GO" id="GO:0009506">
    <property type="term" value="C:plasmodesma"/>
    <property type="evidence" value="ECO:0007669"/>
    <property type="project" value="UniProtKB-ARBA"/>
</dbReference>
<evidence type="ECO:0000256" key="2">
    <source>
        <dbReference type="ARBA" id="ARBA00004609"/>
    </source>
</evidence>
<comment type="caution">
    <text evidence="19">The sequence shown here is derived from an EMBL/GenBank/DDBJ whole genome shotgun (WGS) entry which is preliminary data.</text>
</comment>
<evidence type="ECO:0000259" key="18">
    <source>
        <dbReference type="SMART" id="SM00768"/>
    </source>
</evidence>
<proteinExistence type="inferred from homology"/>
<evidence type="ECO:0000256" key="12">
    <source>
        <dbReference type="ARBA" id="ARBA00023288"/>
    </source>
</evidence>
<evidence type="ECO:0000313" key="19">
    <source>
        <dbReference type="EMBL" id="KAH7521584.1"/>
    </source>
</evidence>
<dbReference type="Gene3D" id="1.20.58.1040">
    <property type="match status" value="1"/>
</dbReference>
<organism evidence="19 20">
    <name type="scientific">Ziziphus jujuba var. spinosa</name>
    <dbReference type="NCBI Taxonomy" id="714518"/>
    <lineage>
        <taxon>Eukaryota</taxon>
        <taxon>Viridiplantae</taxon>
        <taxon>Streptophyta</taxon>
        <taxon>Embryophyta</taxon>
        <taxon>Tracheophyta</taxon>
        <taxon>Spermatophyta</taxon>
        <taxon>Magnoliopsida</taxon>
        <taxon>eudicotyledons</taxon>
        <taxon>Gunneridae</taxon>
        <taxon>Pentapetalae</taxon>
        <taxon>rosids</taxon>
        <taxon>fabids</taxon>
        <taxon>Rosales</taxon>
        <taxon>Rhamnaceae</taxon>
        <taxon>Paliureae</taxon>
        <taxon>Ziziphus</taxon>
    </lineage>
</organism>
<keyword evidence="6" id="KW-0336">GPI-anchor</keyword>
<dbReference type="GO" id="GO:0005975">
    <property type="term" value="P:carbohydrate metabolic process"/>
    <property type="evidence" value="ECO:0007669"/>
    <property type="project" value="InterPro"/>
</dbReference>
<name>A0A978V2K1_ZIZJJ</name>
<keyword evidence="13 17" id="KW-0326">Glycosidase</keyword>
<evidence type="ECO:0000256" key="15">
    <source>
        <dbReference type="ARBA" id="ARBA00033417"/>
    </source>
</evidence>
<dbReference type="EC" id="3.2.1.39" evidence="4"/>
<accession>A0A978V2K1</accession>
<dbReference type="Gene3D" id="3.20.20.80">
    <property type="entry name" value="Glycosidases"/>
    <property type="match status" value="1"/>
</dbReference>
<reference evidence="19" key="1">
    <citation type="journal article" date="2021" name="Front. Plant Sci.">
        <title>Chromosome-Scale Genome Assembly for Chinese Sour Jujube and Insights Into Its Genome Evolution and Domestication Signature.</title>
        <authorList>
            <person name="Shen L.-Y."/>
            <person name="Luo H."/>
            <person name="Wang X.-L."/>
            <person name="Wang X.-M."/>
            <person name="Qiu X.-J."/>
            <person name="Liu H."/>
            <person name="Zhou S.-S."/>
            <person name="Jia K.-H."/>
            <person name="Nie S."/>
            <person name="Bao Y.-T."/>
            <person name="Zhang R.-G."/>
            <person name="Yun Q.-Z."/>
            <person name="Chai Y.-H."/>
            <person name="Lu J.-Y."/>
            <person name="Li Y."/>
            <person name="Zhao S.-W."/>
            <person name="Mao J.-F."/>
            <person name="Jia S.-G."/>
            <person name="Mao Y.-M."/>
        </authorList>
    </citation>
    <scope>NUCLEOTIDE SEQUENCE</scope>
    <source>
        <strain evidence="19">AT0</strain>
        <tissue evidence="19">Leaf</tissue>
    </source>
</reference>
<evidence type="ECO:0000256" key="8">
    <source>
        <dbReference type="ARBA" id="ARBA00022801"/>
    </source>
</evidence>
<dbReference type="Pfam" id="PF00332">
    <property type="entry name" value="Glyco_hydro_17"/>
    <property type="match status" value="1"/>
</dbReference>
<dbReference type="Proteomes" id="UP000813462">
    <property type="component" value="Unassembled WGS sequence"/>
</dbReference>
<evidence type="ECO:0000313" key="20">
    <source>
        <dbReference type="Proteomes" id="UP000813462"/>
    </source>
</evidence>
<keyword evidence="8 17" id="KW-0378">Hydrolase</keyword>
<dbReference type="FunFam" id="1.20.58.1040:FF:000001">
    <property type="entry name" value="Glucan endo-1,3-beta-glucosidase 4"/>
    <property type="match status" value="1"/>
</dbReference>
<dbReference type="FunFam" id="3.20.20.80:FF:000005">
    <property type="entry name" value="Glucan endo-1,3-beta-glucosidase 14"/>
    <property type="match status" value="1"/>
</dbReference>
<evidence type="ECO:0000256" key="10">
    <source>
        <dbReference type="ARBA" id="ARBA00023157"/>
    </source>
</evidence>
<dbReference type="InterPro" id="IPR017853">
    <property type="entry name" value="GH"/>
</dbReference>
<dbReference type="PANTHER" id="PTHR32227">
    <property type="entry name" value="GLUCAN ENDO-1,3-BETA-GLUCOSIDASE BG1-RELATED-RELATED"/>
    <property type="match status" value="1"/>
</dbReference>
<evidence type="ECO:0000256" key="1">
    <source>
        <dbReference type="ARBA" id="ARBA00000382"/>
    </source>
</evidence>
<sequence>MHPKKFPFKTIPIPTSMNKIAPKPFMGHFAFFLMMSLLGHSCAEISSKIGLNYGQLGNNLPSISHSIELIKSMNAGRVKLYDANPEVLRLLSGTKIQVSIMVPNHEISGIASSQTIADEWVIKNVVPYYPQTMIRFLLVGNEVLSYFSDEDRRVWYDLVPAMRRIRISLRTQNMRDIKVGTPLAMDVLESTFPPSSGTFRSEISHSVMVPMLQFLNSTRSFFFIDAYTYFPWSANPMNVSLDFALLKENLHETDPETGLIYTNLLDEMLDSLIFAMTKLGFPNIRILVSETGWPNSGDVEEPGANIFNAATYNRNLIKKMTANPPAGTPFRPGVVIPAFIFALFDENQKTGKGTERHWGLLHANGTPIYEIDLTGKTPASEFKPLPEGKNNAPYRGRVWCVAANGSGLSELRSAMEYACGAGNGICDEIEPGRECSEPGSVTWHASYAFSSYWAKFRSQGATCYFNGLAQQSTKDPSHGSCKFLSVTL</sequence>
<dbReference type="InterPro" id="IPR012946">
    <property type="entry name" value="X8"/>
</dbReference>
<keyword evidence="7" id="KW-0732">Signal</keyword>
<feature type="domain" description="X8" evidence="18">
    <location>
        <begin position="398"/>
        <end position="483"/>
    </location>
</feature>
<dbReference type="PROSITE" id="PS00587">
    <property type="entry name" value="GLYCOSYL_HYDROL_F17"/>
    <property type="match status" value="1"/>
</dbReference>
<evidence type="ECO:0000256" key="16">
    <source>
        <dbReference type="RuleBase" id="RU004335"/>
    </source>
</evidence>
<evidence type="ECO:0000256" key="6">
    <source>
        <dbReference type="ARBA" id="ARBA00022622"/>
    </source>
</evidence>
<keyword evidence="10" id="KW-1015">Disulfide bond</keyword>
<keyword evidence="12" id="KW-0449">Lipoprotein</keyword>
<keyword evidence="9" id="KW-0472">Membrane</keyword>
<evidence type="ECO:0000256" key="7">
    <source>
        <dbReference type="ARBA" id="ARBA00022729"/>
    </source>
</evidence>
<dbReference type="InterPro" id="IPR044965">
    <property type="entry name" value="Glyco_hydro_17_plant"/>
</dbReference>
<evidence type="ECO:0000256" key="9">
    <source>
        <dbReference type="ARBA" id="ARBA00023136"/>
    </source>
</evidence>
<evidence type="ECO:0000256" key="11">
    <source>
        <dbReference type="ARBA" id="ARBA00023180"/>
    </source>
</evidence>
<dbReference type="GO" id="GO:0098552">
    <property type="term" value="C:side of membrane"/>
    <property type="evidence" value="ECO:0007669"/>
    <property type="project" value="UniProtKB-KW"/>
</dbReference>
<protein>
    <recommendedName>
        <fullName evidence="4">glucan endo-1,3-beta-D-glucosidase</fullName>
        <ecNumber evidence="4">3.2.1.39</ecNumber>
    </recommendedName>
    <alternativeName>
        <fullName evidence="14">(1-&gt;3)-beta-glucan endohydrolase</fullName>
    </alternativeName>
    <alternativeName>
        <fullName evidence="15">Beta-1,3-endoglucanase</fullName>
    </alternativeName>
</protein>
<keyword evidence="11" id="KW-0325">Glycoprotein</keyword>
<dbReference type="EMBL" id="JAEACU010000007">
    <property type="protein sequence ID" value="KAH7521584.1"/>
    <property type="molecule type" value="Genomic_DNA"/>
</dbReference>
<evidence type="ECO:0000256" key="4">
    <source>
        <dbReference type="ARBA" id="ARBA00012780"/>
    </source>
</evidence>
<gene>
    <name evidence="19" type="ORF">FEM48_Zijuj07G0048800</name>
</gene>